<dbReference type="Gene3D" id="3.60.20.10">
    <property type="entry name" value="Glutamine Phosphoribosylpyrophosphate, subunit 1, domain 1"/>
    <property type="match status" value="1"/>
</dbReference>
<evidence type="ECO:0000259" key="11">
    <source>
        <dbReference type="PROSITE" id="PS51278"/>
    </source>
</evidence>
<evidence type="ECO:0000256" key="9">
    <source>
        <dbReference type="ARBA" id="ARBA00030234"/>
    </source>
</evidence>
<dbReference type="NCBIfam" id="TIGR01536">
    <property type="entry name" value="asn_synth_AEB"/>
    <property type="match status" value="1"/>
</dbReference>
<dbReference type="EC" id="6.3.5.4" evidence="2"/>
<dbReference type="PANTHER" id="PTHR11772">
    <property type="entry name" value="ASPARAGINE SYNTHETASE"/>
    <property type="match status" value="1"/>
</dbReference>
<feature type="domain" description="Glutamine amidotransferase type-2" evidence="11">
    <location>
        <begin position="2"/>
        <end position="188"/>
    </location>
</feature>
<organism evidence="12">
    <name type="scientific">viral metagenome</name>
    <dbReference type="NCBI Taxonomy" id="1070528"/>
    <lineage>
        <taxon>unclassified sequences</taxon>
        <taxon>metagenomes</taxon>
        <taxon>organismal metagenomes</taxon>
    </lineage>
</organism>
<comment type="catalytic activity">
    <reaction evidence="10">
        <text>L-aspartate + L-glutamine + ATP + H2O = L-asparagine + L-glutamate + AMP + diphosphate + H(+)</text>
        <dbReference type="Rhea" id="RHEA:12228"/>
        <dbReference type="ChEBI" id="CHEBI:15377"/>
        <dbReference type="ChEBI" id="CHEBI:15378"/>
        <dbReference type="ChEBI" id="CHEBI:29985"/>
        <dbReference type="ChEBI" id="CHEBI:29991"/>
        <dbReference type="ChEBI" id="CHEBI:30616"/>
        <dbReference type="ChEBI" id="CHEBI:33019"/>
        <dbReference type="ChEBI" id="CHEBI:58048"/>
        <dbReference type="ChEBI" id="CHEBI:58359"/>
        <dbReference type="ChEBI" id="CHEBI:456215"/>
        <dbReference type="EC" id="6.3.5.4"/>
    </reaction>
</comment>
<dbReference type="InterPro" id="IPR014729">
    <property type="entry name" value="Rossmann-like_a/b/a_fold"/>
</dbReference>
<dbReference type="InterPro" id="IPR033738">
    <property type="entry name" value="AsnB_N"/>
</dbReference>
<dbReference type="NCBIfam" id="NF006949">
    <property type="entry name" value="PRK09431.1"/>
    <property type="match status" value="1"/>
</dbReference>
<evidence type="ECO:0000256" key="1">
    <source>
        <dbReference type="ARBA" id="ARBA00005187"/>
    </source>
</evidence>
<proteinExistence type="predicted"/>
<keyword evidence="7" id="KW-0061">Asparagine biosynthesis</keyword>
<evidence type="ECO:0000256" key="8">
    <source>
        <dbReference type="ARBA" id="ARBA00022962"/>
    </source>
</evidence>
<evidence type="ECO:0000256" key="4">
    <source>
        <dbReference type="ARBA" id="ARBA00022605"/>
    </source>
</evidence>
<evidence type="ECO:0000256" key="3">
    <source>
        <dbReference type="ARBA" id="ARBA00022598"/>
    </source>
</evidence>
<evidence type="ECO:0000256" key="2">
    <source>
        <dbReference type="ARBA" id="ARBA00012737"/>
    </source>
</evidence>
<dbReference type="PANTHER" id="PTHR11772:SF23">
    <property type="entry name" value="ASPARAGINE SYNTHETASE [GLUTAMINE-HYDROLYZING]"/>
    <property type="match status" value="1"/>
</dbReference>
<dbReference type="Pfam" id="PF00733">
    <property type="entry name" value="Asn_synthase"/>
    <property type="match status" value="1"/>
</dbReference>
<keyword evidence="3" id="KW-0436">Ligase</keyword>
<dbReference type="Gene3D" id="3.40.50.620">
    <property type="entry name" value="HUPs"/>
    <property type="match status" value="1"/>
</dbReference>
<evidence type="ECO:0000256" key="10">
    <source>
        <dbReference type="ARBA" id="ARBA00048741"/>
    </source>
</evidence>
<dbReference type="SUPFAM" id="SSF52402">
    <property type="entry name" value="Adenine nucleotide alpha hydrolases-like"/>
    <property type="match status" value="1"/>
</dbReference>
<dbReference type="EMBL" id="MN740273">
    <property type="protein sequence ID" value="QHT97185.1"/>
    <property type="molecule type" value="Genomic_DNA"/>
</dbReference>
<dbReference type="GO" id="GO:0004066">
    <property type="term" value="F:asparagine synthase (glutamine-hydrolyzing) activity"/>
    <property type="evidence" value="ECO:0007669"/>
    <property type="project" value="UniProtKB-EC"/>
</dbReference>
<dbReference type="AlphaFoldDB" id="A0A6C0IXM4"/>
<dbReference type="InterPro" id="IPR017932">
    <property type="entry name" value="GATase_2_dom"/>
</dbReference>
<keyword evidence="8" id="KW-0315">Glutamine amidotransferase</keyword>
<evidence type="ECO:0000256" key="6">
    <source>
        <dbReference type="ARBA" id="ARBA00022840"/>
    </source>
</evidence>
<evidence type="ECO:0000313" key="12">
    <source>
        <dbReference type="EMBL" id="QHT97185.1"/>
    </source>
</evidence>
<reference evidence="12" key="1">
    <citation type="journal article" date="2020" name="Nature">
        <title>Giant virus diversity and host interactions through global metagenomics.</title>
        <authorList>
            <person name="Schulz F."/>
            <person name="Roux S."/>
            <person name="Paez-Espino D."/>
            <person name="Jungbluth S."/>
            <person name="Walsh D.A."/>
            <person name="Denef V.J."/>
            <person name="McMahon K.D."/>
            <person name="Konstantinidis K.T."/>
            <person name="Eloe-Fadrosh E.A."/>
            <person name="Kyrpides N.C."/>
            <person name="Woyke T."/>
        </authorList>
    </citation>
    <scope>NUCLEOTIDE SEQUENCE</scope>
    <source>
        <strain evidence="12">GVMAG-M-3300025138-11</strain>
    </source>
</reference>
<dbReference type="PROSITE" id="PS51278">
    <property type="entry name" value="GATASE_TYPE_2"/>
    <property type="match status" value="1"/>
</dbReference>
<dbReference type="InterPro" id="IPR050795">
    <property type="entry name" value="Asn_Synthetase"/>
</dbReference>
<dbReference type="CDD" id="cd00712">
    <property type="entry name" value="AsnB"/>
    <property type="match status" value="1"/>
</dbReference>
<dbReference type="PIRSF" id="PIRSF001589">
    <property type="entry name" value="Asn_synthetase_glu-h"/>
    <property type="match status" value="1"/>
</dbReference>
<keyword evidence="5" id="KW-0547">Nucleotide-binding</keyword>
<protein>
    <recommendedName>
        <fullName evidence="2">asparagine synthase (glutamine-hydrolyzing)</fullName>
        <ecNumber evidence="2">6.3.5.4</ecNumber>
    </recommendedName>
    <alternativeName>
        <fullName evidence="9">Glutamine-dependent asparagine synthetase</fullName>
    </alternativeName>
</protein>
<dbReference type="InterPro" id="IPR029055">
    <property type="entry name" value="Ntn_hydrolases_N"/>
</dbReference>
<evidence type="ECO:0000256" key="5">
    <source>
        <dbReference type="ARBA" id="ARBA00022741"/>
    </source>
</evidence>
<name>A0A6C0IXM4_9ZZZZ</name>
<dbReference type="GO" id="GO:0005829">
    <property type="term" value="C:cytosol"/>
    <property type="evidence" value="ECO:0007669"/>
    <property type="project" value="TreeGrafter"/>
</dbReference>
<keyword evidence="6" id="KW-0067">ATP-binding</keyword>
<keyword evidence="4" id="KW-0028">Amino-acid biosynthesis</keyword>
<comment type="pathway">
    <text evidence="1">Amino-acid biosynthesis; L-asparagine biosynthesis; L-asparagine from L-aspartate (L-Gln route): step 1/1.</text>
</comment>
<dbReference type="Pfam" id="PF13537">
    <property type="entry name" value="GATase_7"/>
    <property type="match status" value="1"/>
</dbReference>
<dbReference type="GO" id="GO:0005524">
    <property type="term" value="F:ATP binding"/>
    <property type="evidence" value="ECO:0007669"/>
    <property type="project" value="UniProtKB-KW"/>
</dbReference>
<sequence>MCGIFAYLSENKISNSLKEKLISEMMKSQHRGPDNTKYRLESENIFLGFHRLCVNDITERGDQPLTHPNDFNISLICNGEIYNYQDLKSKYNIVTNSTSDCEIILHLYKLLGFEKTINELDGVFACVLVDLNKDVVYVARDPIGVRSLYMGELENGDYAICSEMKSLHNICDVIQQFPTGSIWDSKSKKHSMFFNKIEKFYNEHIEFDEEKVKLDIYEKLNNAVKKRLMSDRKIGIFLSGGFDSSILAALLKKNYNKDLETFSIGLTGSTDLKNAKIVAEHIGSNHHEIIITEQEMLNMIDEVIYQTETYDTTTIRASTPMYILSKYIKNNTDIAVVYSGEGSDEASGSYLYFHNAPNKEDFKNETVRLMQDLKYFDVLRCDKSTAGAGLEVRVPFLDKEFLEYYMNIDPKFKLASYNGIEKYLLRSSFDRDNLLPKEILWRMKEGMSDGVSSQKRGWYQIIQEHVDKIYSDMDFDNLQKKYDWNPPMFKEALHYREIFNKHFSQREMTIPYYWLPKWSGDIIDPSARVLTSVYKNQ</sequence>
<dbReference type="SUPFAM" id="SSF56235">
    <property type="entry name" value="N-terminal nucleophile aminohydrolases (Ntn hydrolases)"/>
    <property type="match status" value="1"/>
</dbReference>
<evidence type="ECO:0000256" key="7">
    <source>
        <dbReference type="ARBA" id="ARBA00022888"/>
    </source>
</evidence>
<dbReference type="CDD" id="cd01991">
    <property type="entry name" value="Asn_synthase_B_C"/>
    <property type="match status" value="1"/>
</dbReference>
<accession>A0A6C0IXM4</accession>
<dbReference type="GO" id="GO:0006529">
    <property type="term" value="P:asparagine biosynthetic process"/>
    <property type="evidence" value="ECO:0007669"/>
    <property type="project" value="UniProtKB-KW"/>
</dbReference>
<dbReference type="InterPro" id="IPR001962">
    <property type="entry name" value="Asn_synthase"/>
</dbReference>
<dbReference type="InterPro" id="IPR006426">
    <property type="entry name" value="Asn_synth_AEB"/>
</dbReference>